<dbReference type="Proteomes" id="UP001320876">
    <property type="component" value="Unassembled WGS sequence"/>
</dbReference>
<comment type="caution">
    <text evidence="7">The sequence shown here is derived from an EMBL/GenBank/DDBJ whole genome shotgun (WGS) entry which is preliminary data.</text>
</comment>
<name>A0ABT3GJA0_9BACT</name>
<evidence type="ECO:0000256" key="5">
    <source>
        <dbReference type="SAM" id="Phobius"/>
    </source>
</evidence>
<comment type="subcellular location">
    <subcellularLocation>
        <location evidence="1">Membrane</location>
        <topology evidence="1">Multi-pass membrane protein</topology>
    </subcellularLocation>
</comment>
<keyword evidence="2 5" id="KW-0812">Transmembrane</keyword>
<evidence type="ECO:0000313" key="8">
    <source>
        <dbReference type="Proteomes" id="UP001320876"/>
    </source>
</evidence>
<dbReference type="RefSeq" id="WP_264487665.1">
    <property type="nucleotide sequence ID" value="NZ_JAPDDT010000005.1"/>
</dbReference>
<feature type="transmembrane region" description="Helical" evidence="5">
    <location>
        <begin position="337"/>
        <end position="360"/>
    </location>
</feature>
<feature type="transmembrane region" description="Helical" evidence="5">
    <location>
        <begin position="87"/>
        <end position="105"/>
    </location>
</feature>
<keyword evidence="4 5" id="KW-0472">Membrane</keyword>
<dbReference type="PANTHER" id="PTHR37422:SF13">
    <property type="entry name" value="LIPOPOLYSACCHARIDE BIOSYNTHESIS PROTEIN PA4999-RELATED"/>
    <property type="match status" value="1"/>
</dbReference>
<feature type="transmembrane region" description="Helical" evidence="5">
    <location>
        <begin position="208"/>
        <end position="226"/>
    </location>
</feature>
<dbReference type="InterPro" id="IPR051533">
    <property type="entry name" value="WaaL-like"/>
</dbReference>
<dbReference type="PANTHER" id="PTHR37422">
    <property type="entry name" value="TEICHURONIC ACID BIOSYNTHESIS PROTEIN TUAE"/>
    <property type="match status" value="1"/>
</dbReference>
<dbReference type="Pfam" id="PF04932">
    <property type="entry name" value="Wzy_C"/>
    <property type="match status" value="1"/>
</dbReference>
<accession>A0ABT3GJA0</accession>
<evidence type="ECO:0000259" key="6">
    <source>
        <dbReference type="Pfam" id="PF04932"/>
    </source>
</evidence>
<feature type="transmembrane region" description="Helical" evidence="5">
    <location>
        <begin position="428"/>
        <end position="450"/>
    </location>
</feature>
<evidence type="ECO:0000256" key="2">
    <source>
        <dbReference type="ARBA" id="ARBA00022692"/>
    </source>
</evidence>
<keyword evidence="3 5" id="KW-1133">Transmembrane helix</keyword>
<dbReference type="InterPro" id="IPR007016">
    <property type="entry name" value="O-antigen_ligase-rel_domated"/>
</dbReference>
<keyword evidence="8" id="KW-1185">Reference proteome</keyword>
<dbReference type="Gene3D" id="1.25.40.10">
    <property type="entry name" value="Tetratricopeptide repeat domain"/>
    <property type="match status" value="1"/>
</dbReference>
<dbReference type="InterPro" id="IPR011990">
    <property type="entry name" value="TPR-like_helical_dom_sf"/>
</dbReference>
<evidence type="ECO:0000256" key="3">
    <source>
        <dbReference type="ARBA" id="ARBA00022989"/>
    </source>
</evidence>
<organism evidence="7 8">
    <name type="scientific">Luteolibacter arcticus</name>
    <dbReference type="NCBI Taxonomy" id="1581411"/>
    <lineage>
        <taxon>Bacteria</taxon>
        <taxon>Pseudomonadati</taxon>
        <taxon>Verrucomicrobiota</taxon>
        <taxon>Verrucomicrobiia</taxon>
        <taxon>Verrucomicrobiales</taxon>
        <taxon>Verrucomicrobiaceae</taxon>
        <taxon>Luteolibacter</taxon>
    </lineage>
</organism>
<feature type="transmembrane region" description="Helical" evidence="5">
    <location>
        <begin position="235"/>
        <end position="255"/>
    </location>
</feature>
<feature type="transmembrane region" description="Helical" evidence="5">
    <location>
        <begin position="396"/>
        <end position="416"/>
    </location>
</feature>
<protein>
    <submittedName>
        <fullName evidence="7">Tetratricopeptide repeat protein</fullName>
    </submittedName>
</protein>
<proteinExistence type="predicted"/>
<feature type="transmembrane region" description="Helical" evidence="5">
    <location>
        <begin position="112"/>
        <end position="133"/>
    </location>
</feature>
<feature type="transmembrane region" description="Helical" evidence="5">
    <location>
        <begin position="56"/>
        <end position="75"/>
    </location>
</feature>
<reference evidence="7 8" key="1">
    <citation type="submission" date="2022-10" db="EMBL/GenBank/DDBJ databases">
        <title>Luteolibacter arcticus strain CCTCC AB 2014275, whole genome shotgun sequencing project.</title>
        <authorList>
            <person name="Zhao G."/>
            <person name="Shen L."/>
        </authorList>
    </citation>
    <scope>NUCLEOTIDE SEQUENCE [LARGE SCALE GENOMIC DNA]</scope>
    <source>
        <strain evidence="7 8">CCTCC AB 2014275</strain>
    </source>
</reference>
<evidence type="ECO:0000256" key="1">
    <source>
        <dbReference type="ARBA" id="ARBA00004141"/>
    </source>
</evidence>
<feature type="transmembrane region" description="Helical" evidence="5">
    <location>
        <begin position="26"/>
        <end position="44"/>
    </location>
</feature>
<sequence length="653" mass="70632">MQAISGLFFSLSLVLAVILGGQTLDYTWGPALVALAISLAAGGFQMWRLGKQPRWAWFAFAVILAASGWILWRCWGSPVREFGRSDALLVIAALISCVWAWTMPARGLGLRFIMATLALLGLANLGIALVQLGNPAFSWPFATRPVEFPSGLFGHYNHLADFSLVSAVLLAARAIWGRDSLGERIGQALGAVAAAVCVLLSASRGGALGLGAGVAILFLAWGILAWRDKKRNRGVVAGIAVVTPVLIALLAPLAFPKIQERRGAKKSSVTQVADDRFRLTMAGYAIDISTSQSLTGSGSRSFGWKKNAAALVDENKIWDRFNDDFVHNELLQAAVDYGWGGALLIVGAVMTTGLVGVAGLAARDEADATQKAALDALACGGLAAMAGTLLHSNFSFVTHTLPGAMYLGLAFGFTLPRREPTFIEEPIGPVRFVPCLIVLPVAILLGFTGWRASQAYRTLWPVSFGREAYAVTAPTLAVEHMERAMEIWPGSELAGRSGHLSRAAAAIQGLPTADQQLWLAQAVDSYATAQKLNPYDPEWPVNRANALSILGRNDEAERDFERAIELQGGTERNFRARFYLASHLYRRWYDAWVKERRASEALGQFLRARDLLREAEKRGGLGQLGKEAKDIVTGLEETIRFLEGAQVRPEPVH</sequence>
<evidence type="ECO:0000313" key="7">
    <source>
        <dbReference type="EMBL" id="MCW1923556.1"/>
    </source>
</evidence>
<gene>
    <name evidence="7" type="ORF">OKA05_13410</name>
</gene>
<feature type="domain" description="O-antigen ligase-related" evidence="6">
    <location>
        <begin position="190"/>
        <end position="345"/>
    </location>
</feature>
<dbReference type="SUPFAM" id="SSF48452">
    <property type="entry name" value="TPR-like"/>
    <property type="match status" value="1"/>
</dbReference>
<evidence type="ECO:0000256" key="4">
    <source>
        <dbReference type="ARBA" id="ARBA00023136"/>
    </source>
</evidence>
<feature type="transmembrane region" description="Helical" evidence="5">
    <location>
        <begin position="372"/>
        <end position="390"/>
    </location>
</feature>
<dbReference type="EMBL" id="JAPDDT010000005">
    <property type="protein sequence ID" value="MCW1923556.1"/>
    <property type="molecule type" value="Genomic_DNA"/>
</dbReference>